<keyword evidence="1" id="KW-0732">Signal</keyword>
<feature type="domain" description="Rhodanese" evidence="2">
    <location>
        <begin position="56"/>
        <end position="125"/>
    </location>
</feature>
<dbReference type="CDD" id="cd00158">
    <property type="entry name" value="RHOD"/>
    <property type="match status" value="1"/>
</dbReference>
<dbReference type="Pfam" id="PF00581">
    <property type="entry name" value="Rhodanese"/>
    <property type="match status" value="1"/>
</dbReference>
<gene>
    <name evidence="3" type="ORF">EJV47_06050</name>
</gene>
<dbReference type="SUPFAM" id="SSF52821">
    <property type="entry name" value="Rhodanese/Cell cycle control phosphatase"/>
    <property type="match status" value="1"/>
</dbReference>
<dbReference type="PROSITE" id="PS50206">
    <property type="entry name" value="RHODANESE_3"/>
    <property type="match status" value="1"/>
</dbReference>
<dbReference type="Gene3D" id="3.40.250.10">
    <property type="entry name" value="Rhodanese-like domain"/>
    <property type="match status" value="1"/>
</dbReference>
<comment type="caution">
    <text evidence="3">The sequence shown here is derived from an EMBL/GenBank/DDBJ whole genome shotgun (WGS) entry which is preliminary data.</text>
</comment>
<dbReference type="EMBL" id="RXOF01000002">
    <property type="protein sequence ID" value="RTQ52572.1"/>
    <property type="molecule type" value="Genomic_DNA"/>
</dbReference>
<feature type="chain" id="PRO_5019274137" evidence="1">
    <location>
        <begin position="24"/>
        <end position="145"/>
    </location>
</feature>
<proteinExistence type="predicted"/>
<organism evidence="3 4">
    <name type="scientific">Hymenobacter gummosus</name>
    <dbReference type="NCBI Taxonomy" id="1776032"/>
    <lineage>
        <taxon>Bacteria</taxon>
        <taxon>Pseudomonadati</taxon>
        <taxon>Bacteroidota</taxon>
        <taxon>Cytophagia</taxon>
        <taxon>Cytophagales</taxon>
        <taxon>Hymenobacteraceae</taxon>
        <taxon>Hymenobacter</taxon>
    </lineage>
</organism>
<keyword evidence="4" id="KW-1185">Reference proteome</keyword>
<dbReference type="OrthoDB" id="9808735at2"/>
<evidence type="ECO:0000313" key="4">
    <source>
        <dbReference type="Proteomes" id="UP000282184"/>
    </source>
</evidence>
<dbReference type="InterPro" id="IPR001763">
    <property type="entry name" value="Rhodanese-like_dom"/>
</dbReference>
<dbReference type="RefSeq" id="WP_126692228.1">
    <property type="nucleotide sequence ID" value="NZ_RXOF01000002.1"/>
</dbReference>
<evidence type="ECO:0000256" key="1">
    <source>
        <dbReference type="SAM" id="SignalP"/>
    </source>
</evidence>
<dbReference type="AlphaFoldDB" id="A0A431U7Y2"/>
<protein>
    <submittedName>
        <fullName evidence="3">Rhodanese-like domain-containing protein</fullName>
    </submittedName>
</protein>
<dbReference type="SMART" id="SM00450">
    <property type="entry name" value="RHOD"/>
    <property type="match status" value="1"/>
</dbReference>
<dbReference type="InterPro" id="IPR036873">
    <property type="entry name" value="Rhodanese-like_dom_sf"/>
</dbReference>
<feature type="signal peptide" evidence="1">
    <location>
        <begin position="1"/>
        <end position="23"/>
    </location>
</feature>
<reference evidence="3 4" key="1">
    <citation type="submission" date="2018-12" db="EMBL/GenBank/DDBJ databases">
        <title>Hymenobacter gummosus sp. nov., isolated from a spring.</title>
        <authorList>
            <person name="Nie L."/>
        </authorList>
    </citation>
    <scope>NUCLEOTIDE SEQUENCE [LARGE SCALE GENOMIC DNA]</scope>
    <source>
        <strain evidence="3 4">KCTC 52166</strain>
    </source>
</reference>
<name>A0A431U7Y2_9BACT</name>
<accession>A0A431U7Y2</accession>
<sequence>MKTKAATLLFGAVLLPFAAPAQAPKPVPADSVRLLLNSSGRFVTPVPLALSLRLAQQRGVVVIDVRSASEFRSGHVRGARNFPYESFDQFRPAVPRFKAKQLYLIYGSSASQSNEVGAVLGKLGKVYCLTAEPYAALLSAGVPTE</sequence>
<evidence type="ECO:0000259" key="2">
    <source>
        <dbReference type="PROSITE" id="PS50206"/>
    </source>
</evidence>
<dbReference type="Proteomes" id="UP000282184">
    <property type="component" value="Unassembled WGS sequence"/>
</dbReference>
<evidence type="ECO:0000313" key="3">
    <source>
        <dbReference type="EMBL" id="RTQ52572.1"/>
    </source>
</evidence>